<name>A0A2K3KT66_TRIPR</name>
<proteinExistence type="predicted"/>
<comment type="caution">
    <text evidence="1">The sequence shown here is derived from an EMBL/GenBank/DDBJ whole genome shotgun (WGS) entry which is preliminary data.</text>
</comment>
<dbReference type="EMBL" id="ASHM01250064">
    <property type="protein sequence ID" value="PNX69469.1"/>
    <property type="molecule type" value="Genomic_DNA"/>
</dbReference>
<reference evidence="1 2" key="1">
    <citation type="journal article" date="2014" name="Am. J. Bot.">
        <title>Genome assembly and annotation for red clover (Trifolium pratense; Fabaceae).</title>
        <authorList>
            <person name="Istvanek J."/>
            <person name="Jaros M."/>
            <person name="Krenek A."/>
            <person name="Repkova J."/>
        </authorList>
    </citation>
    <scope>NUCLEOTIDE SEQUENCE [LARGE SCALE GENOMIC DNA]</scope>
    <source>
        <strain evidence="2">cv. Tatra</strain>
        <tissue evidence="1">Young leaves</tissue>
    </source>
</reference>
<accession>A0A2K3KT66</accession>
<evidence type="ECO:0000313" key="2">
    <source>
        <dbReference type="Proteomes" id="UP000236291"/>
    </source>
</evidence>
<organism evidence="1 2">
    <name type="scientific">Trifolium pratense</name>
    <name type="common">Red clover</name>
    <dbReference type="NCBI Taxonomy" id="57577"/>
    <lineage>
        <taxon>Eukaryota</taxon>
        <taxon>Viridiplantae</taxon>
        <taxon>Streptophyta</taxon>
        <taxon>Embryophyta</taxon>
        <taxon>Tracheophyta</taxon>
        <taxon>Spermatophyta</taxon>
        <taxon>Magnoliopsida</taxon>
        <taxon>eudicotyledons</taxon>
        <taxon>Gunneridae</taxon>
        <taxon>Pentapetalae</taxon>
        <taxon>rosids</taxon>
        <taxon>fabids</taxon>
        <taxon>Fabales</taxon>
        <taxon>Fabaceae</taxon>
        <taxon>Papilionoideae</taxon>
        <taxon>50 kb inversion clade</taxon>
        <taxon>NPAAA clade</taxon>
        <taxon>Hologalegina</taxon>
        <taxon>IRL clade</taxon>
        <taxon>Trifolieae</taxon>
        <taxon>Trifolium</taxon>
    </lineage>
</organism>
<gene>
    <name evidence="1" type="ORF">L195_g064450</name>
</gene>
<sequence length="48" mass="5377">RTSLEAYRMCTDLDLPPPQAVDNNRRKKLVVRMAKPIVAPPTIEATSL</sequence>
<dbReference type="Proteomes" id="UP000236291">
    <property type="component" value="Unassembled WGS sequence"/>
</dbReference>
<protein>
    <submittedName>
        <fullName evidence="1">Uncharacterized protein</fullName>
    </submittedName>
</protein>
<feature type="non-terminal residue" evidence="1">
    <location>
        <position position="1"/>
    </location>
</feature>
<dbReference type="AlphaFoldDB" id="A0A2K3KT66"/>
<reference evidence="1 2" key="2">
    <citation type="journal article" date="2017" name="Front. Plant Sci.">
        <title>Gene Classification and Mining of Molecular Markers Useful in Red Clover (Trifolium pratense) Breeding.</title>
        <authorList>
            <person name="Istvanek J."/>
            <person name="Dluhosova J."/>
            <person name="Dluhos P."/>
            <person name="Patkova L."/>
            <person name="Nedelnik J."/>
            <person name="Repkova J."/>
        </authorList>
    </citation>
    <scope>NUCLEOTIDE SEQUENCE [LARGE SCALE GENOMIC DNA]</scope>
    <source>
        <strain evidence="2">cv. Tatra</strain>
        <tissue evidence="1">Young leaves</tissue>
    </source>
</reference>
<evidence type="ECO:0000313" key="1">
    <source>
        <dbReference type="EMBL" id="PNX69469.1"/>
    </source>
</evidence>